<dbReference type="PANTHER" id="PTHR24421:SF10">
    <property type="entry name" value="NITRATE_NITRITE SENSOR PROTEIN NARQ"/>
    <property type="match status" value="1"/>
</dbReference>
<dbReference type="SUPFAM" id="SSF55874">
    <property type="entry name" value="ATPase domain of HSP90 chaperone/DNA topoisomerase II/histidine kinase"/>
    <property type="match status" value="1"/>
</dbReference>
<dbReference type="Gene3D" id="2.60.40.2380">
    <property type="match status" value="1"/>
</dbReference>
<dbReference type="OrthoDB" id="9760839at2"/>
<evidence type="ECO:0000256" key="10">
    <source>
        <dbReference type="SAM" id="SignalP"/>
    </source>
</evidence>
<feature type="transmembrane region" description="Helical" evidence="9">
    <location>
        <begin position="325"/>
        <end position="343"/>
    </location>
</feature>
<feature type="transmembrane region" description="Helical" evidence="9">
    <location>
        <begin position="226"/>
        <end position="249"/>
    </location>
</feature>
<reference evidence="12 13" key="1">
    <citation type="journal article" date="2016" name="Int. J. Syst. Evol. Microbiol.">
        <title>Panacibacter ginsenosidivorans gen. nov., sp. nov., with ginsenoside converting activity isolated from soil of a ginseng field.</title>
        <authorList>
            <person name="Siddiqi M.Z."/>
            <person name="Muhammad Shafi S."/>
            <person name="Choi K.D."/>
            <person name="Im W.T."/>
        </authorList>
    </citation>
    <scope>NUCLEOTIDE SEQUENCE [LARGE SCALE GENOMIC DNA]</scope>
    <source>
        <strain evidence="12 13">Gsoil1550</strain>
    </source>
</reference>
<evidence type="ECO:0000313" key="12">
    <source>
        <dbReference type="EMBL" id="QEC69991.1"/>
    </source>
</evidence>
<dbReference type="GO" id="GO:0016020">
    <property type="term" value="C:membrane"/>
    <property type="evidence" value="ECO:0007669"/>
    <property type="project" value="InterPro"/>
</dbReference>
<evidence type="ECO:0000256" key="1">
    <source>
        <dbReference type="ARBA" id="ARBA00000085"/>
    </source>
</evidence>
<keyword evidence="10" id="KW-0732">Signal</keyword>
<feature type="transmembrane region" description="Helical" evidence="9">
    <location>
        <begin position="355"/>
        <end position="378"/>
    </location>
</feature>
<feature type="transmembrane region" description="Helical" evidence="9">
    <location>
        <begin position="390"/>
        <end position="409"/>
    </location>
</feature>
<dbReference type="Gene3D" id="3.30.565.10">
    <property type="entry name" value="Histidine kinase-like ATPase, C-terminal domain"/>
    <property type="match status" value="1"/>
</dbReference>
<keyword evidence="9" id="KW-0812">Transmembrane</keyword>
<dbReference type="GO" id="GO:0000155">
    <property type="term" value="F:phosphorelay sensor kinase activity"/>
    <property type="evidence" value="ECO:0007669"/>
    <property type="project" value="InterPro"/>
</dbReference>
<protein>
    <recommendedName>
        <fullName evidence="2">histidine kinase</fullName>
        <ecNumber evidence="2">2.7.13.3</ecNumber>
    </recommendedName>
</protein>
<name>A0A5B8VFY1_9BACT</name>
<evidence type="ECO:0000256" key="9">
    <source>
        <dbReference type="SAM" id="Phobius"/>
    </source>
</evidence>
<dbReference type="InterPro" id="IPR011622">
    <property type="entry name" value="7TMR_DISM_rcpt_extracell_dom2"/>
</dbReference>
<dbReference type="KEGG" id="pgin:FRZ67_22815"/>
<dbReference type="Gene3D" id="1.20.5.1930">
    <property type="match status" value="1"/>
</dbReference>
<proteinExistence type="predicted"/>
<dbReference type="InterPro" id="IPR003594">
    <property type="entry name" value="HATPase_dom"/>
</dbReference>
<dbReference type="AlphaFoldDB" id="A0A5B8VFY1"/>
<accession>A0A5B8VFY1</accession>
<feature type="transmembrane region" description="Helical" evidence="9">
    <location>
        <begin position="261"/>
        <end position="279"/>
    </location>
</feature>
<evidence type="ECO:0000259" key="11">
    <source>
        <dbReference type="PROSITE" id="PS50109"/>
    </source>
</evidence>
<keyword evidence="4" id="KW-0808">Transferase</keyword>
<keyword evidence="9" id="KW-0472">Membrane</keyword>
<dbReference type="SMART" id="SM00387">
    <property type="entry name" value="HATPase_c"/>
    <property type="match status" value="1"/>
</dbReference>
<sequence length="628" mass="72076">MARPCYKLLTSFLVLLSFSCSIPGANAQAIRDTLKINTGGEYALNKHLYYYKDKVLRTPDYIFDSLTEKKFEALFPRKAFTAGVTDDYYWFVFTVKNNLPNDISLFFELNNPGLNVAKVYKRSANGFQLTGEAGDHLPFETRPLKYYDLVFPLQLNAGETSTIIALLDNTGDNLDCLPQLYDANTFNAKAERYYIVIGSITGIMLTAFVLNLFLGISLKDKLHLLYALYIISMLFEMYLLQGIDVQYIYPGYPVLSDIFKYLSPAIGLTLMAYVMQLFLNQTRQNSRLRIVVDIFKYFIILLIPTFLIIYFYFPEARTARGFYQQVFALTLALQLLLFFFSALEKAFQKYKPAYFYLVAIAYLWYGAIQYVITILGGGTKEMIEKQPNDLQIGIVAETIIVFFGIIYRYNLFKRENQALTLALKNEKLQFTEQIISTQENERKRIAEDLHDELGSNLAAIKLSVQKLPVEKNIYAPIISMLDEASADVRNISHNLMPPEFGKTKLEDILTYYYKQLSNEGDIRFTFHCIGYNQQFRKNDELMIYRIIMELTNNIVKHSNATESTIQLLHNDTHLEIIAEDNGKGFTEKETKGIGLKNIRSRIDYLGGNINIDSGNSGTTTIIHIPYKQ</sequence>
<feature type="transmembrane region" description="Helical" evidence="9">
    <location>
        <begin position="193"/>
        <end position="214"/>
    </location>
</feature>
<evidence type="ECO:0000313" key="13">
    <source>
        <dbReference type="Proteomes" id="UP000321533"/>
    </source>
</evidence>
<dbReference type="RefSeq" id="WP_147192867.1">
    <property type="nucleotide sequence ID" value="NZ_CP042435.1"/>
</dbReference>
<keyword evidence="5" id="KW-0547">Nucleotide-binding</keyword>
<keyword evidence="7" id="KW-0067">ATP-binding</keyword>
<dbReference type="Pfam" id="PF07696">
    <property type="entry name" value="7TMR-DISMED2"/>
    <property type="match status" value="1"/>
</dbReference>
<dbReference type="EMBL" id="CP042435">
    <property type="protein sequence ID" value="QEC69991.1"/>
    <property type="molecule type" value="Genomic_DNA"/>
</dbReference>
<comment type="catalytic activity">
    <reaction evidence="1">
        <text>ATP + protein L-histidine = ADP + protein N-phospho-L-histidine.</text>
        <dbReference type="EC" id="2.7.13.3"/>
    </reaction>
</comment>
<dbReference type="PROSITE" id="PS51257">
    <property type="entry name" value="PROKAR_LIPOPROTEIN"/>
    <property type="match status" value="1"/>
</dbReference>
<dbReference type="InterPro" id="IPR011623">
    <property type="entry name" value="7TMR_DISM_rcpt_extracell_dom1"/>
</dbReference>
<keyword evidence="3" id="KW-0597">Phosphoprotein</keyword>
<dbReference type="PROSITE" id="PS50109">
    <property type="entry name" value="HIS_KIN"/>
    <property type="match status" value="1"/>
</dbReference>
<keyword evidence="6" id="KW-0418">Kinase</keyword>
<organism evidence="12 13">
    <name type="scientific">Panacibacter ginsenosidivorans</name>
    <dbReference type="NCBI Taxonomy" id="1813871"/>
    <lineage>
        <taxon>Bacteria</taxon>
        <taxon>Pseudomonadati</taxon>
        <taxon>Bacteroidota</taxon>
        <taxon>Chitinophagia</taxon>
        <taxon>Chitinophagales</taxon>
        <taxon>Chitinophagaceae</taxon>
        <taxon>Panacibacter</taxon>
    </lineage>
</organism>
<dbReference type="GO" id="GO:0046983">
    <property type="term" value="F:protein dimerization activity"/>
    <property type="evidence" value="ECO:0007669"/>
    <property type="project" value="InterPro"/>
</dbReference>
<dbReference type="GO" id="GO:0005524">
    <property type="term" value="F:ATP binding"/>
    <property type="evidence" value="ECO:0007669"/>
    <property type="project" value="UniProtKB-KW"/>
</dbReference>
<feature type="chain" id="PRO_5022847740" description="histidine kinase" evidence="10">
    <location>
        <begin position="28"/>
        <end position="628"/>
    </location>
</feature>
<evidence type="ECO:0000256" key="4">
    <source>
        <dbReference type="ARBA" id="ARBA00022679"/>
    </source>
</evidence>
<keyword evidence="8" id="KW-0902">Two-component regulatory system</keyword>
<dbReference type="Proteomes" id="UP000321533">
    <property type="component" value="Chromosome"/>
</dbReference>
<evidence type="ECO:0000256" key="7">
    <source>
        <dbReference type="ARBA" id="ARBA00022840"/>
    </source>
</evidence>
<feature type="transmembrane region" description="Helical" evidence="9">
    <location>
        <begin position="291"/>
        <end position="313"/>
    </location>
</feature>
<evidence type="ECO:0000256" key="2">
    <source>
        <dbReference type="ARBA" id="ARBA00012438"/>
    </source>
</evidence>
<dbReference type="InterPro" id="IPR005467">
    <property type="entry name" value="His_kinase_dom"/>
</dbReference>
<dbReference type="PANTHER" id="PTHR24421">
    <property type="entry name" value="NITRATE/NITRITE SENSOR PROTEIN NARX-RELATED"/>
    <property type="match status" value="1"/>
</dbReference>
<dbReference type="EC" id="2.7.13.3" evidence="2"/>
<keyword evidence="9" id="KW-1133">Transmembrane helix</keyword>
<evidence type="ECO:0000256" key="8">
    <source>
        <dbReference type="ARBA" id="ARBA00023012"/>
    </source>
</evidence>
<dbReference type="Pfam" id="PF02518">
    <property type="entry name" value="HATPase_c"/>
    <property type="match status" value="1"/>
</dbReference>
<evidence type="ECO:0000256" key="3">
    <source>
        <dbReference type="ARBA" id="ARBA00022553"/>
    </source>
</evidence>
<dbReference type="Pfam" id="PF07730">
    <property type="entry name" value="HisKA_3"/>
    <property type="match status" value="1"/>
</dbReference>
<feature type="signal peptide" evidence="10">
    <location>
        <begin position="1"/>
        <end position="27"/>
    </location>
</feature>
<evidence type="ECO:0000256" key="6">
    <source>
        <dbReference type="ARBA" id="ARBA00022777"/>
    </source>
</evidence>
<dbReference type="Pfam" id="PF07695">
    <property type="entry name" value="7TMR-DISM_7TM"/>
    <property type="match status" value="1"/>
</dbReference>
<evidence type="ECO:0000256" key="5">
    <source>
        <dbReference type="ARBA" id="ARBA00022741"/>
    </source>
</evidence>
<gene>
    <name evidence="12" type="ORF">FRZ67_22815</name>
</gene>
<dbReference type="InterPro" id="IPR050482">
    <property type="entry name" value="Sensor_HK_TwoCompSys"/>
</dbReference>
<dbReference type="InterPro" id="IPR011712">
    <property type="entry name" value="Sig_transdc_His_kin_sub3_dim/P"/>
</dbReference>
<keyword evidence="13" id="KW-1185">Reference proteome</keyword>
<feature type="domain" description="Histidine kinase" evidence="11">
    <location>
        <begin position="448"/>
        <end position="628"/>
    </location>
</feature>
<dbReference type="CDD" id="cd16917">
    <property type="entry name" value="HATPase_UhpB-NarQ-NarX-like"/>
    <property type="match status" value="1"/>
</dbReference>
<dbReference type="InterPro" id="IPR036890">
    <property type="entry name" value="HATPase_C_sf"/>
</dbReference>